<evidence type="ECO:0000313" key="2">
    <source>
        <dbReference type="Proteomes" id="UP000076555"/>
    </source>
</evidence>
<name>A0A161UR31_NODSP</name>
<proteinExistence type="predicted"/>
<accession>A0A161UR31</accession>
<comment type="caution">
    <text evidence="1">The sequence shown here is derived from an EMBL/GenBank/DDBJ whole genome shotgun (WGS) entry which is preliminary data.</text>
</comment>
<dbReference type="RefSeq" id="WP_063874159.1">
    <property type="nucleotide sequence ID" value="NZ_CAWMRI010000261.1"/>
</dbReference>
<dbReference type="AlphaFoldDB" id="A0A161UR31"/>
<dbReference type="Pfam" id="PF10025">
    <property type="entry name" value="DUF2267"/>
    <property type="match status" value="1"/>
</dbReference>
<dbReference type="Gene3D" id="1.10.490.110">
    <property type="entry name" value="Uncharacterized conserved protein DUF2267"/>
    <property type="match status" value="1"/>
</dbReference>
<dbReference type="InterPro" id="IPR038282">
    <property type="entry name" value="DUF2267_sf"/>
</dbReference>
<evidence type="ECO:0000313" key="1">
    <source>
        <dbReference type="EMBL" id="KZL48223.1"/>
    </source>
</evidence>
<evidence type="ECO:0008006" key="3">
    <source>
        <dbReference type="Google" id="ProtNLM"/>
    </source>
</evidence>
<gene>
    <name evidence="1" type="ORF">A2T98_19275</name>
</gene>
<organism evidence="1 2">
    <name type="scientific">Nodularia spumigena CENA596</name>
    <dbReference type="NCBI Taxonomy" id="1819295"/>
    <lineage>
        <taxon>Bacteria</taxon>
        <taxon>Bacillati</taxon>
        <taxon>Cyanobacteriota</taxon>
        <taxon>Cyanophyceae</taxon>
        <taxon>Nostocales</taxon>
        <taxon>Nodulariaceae</taxon>
        <taxon>Nodularia</taxon>
    </lineage>
</organism>
<dbReference type="Proteomes" id="UP000076555">
    <property type="component" value="Unassembled WGS sequence"/>
</dbReference>
<dbReference type="EMBL" id="LWAJ01000261">
    <property type="protein sequence ID" value="KZL48223.1"/>
    <property type="molecule type" value="Genomic_DNA"/>
</dbReference>
<reference evidence="1 2" key="1">
    <citation type="submission" date="2016-04" db="EMBL/GenBank/DDBJ databases">
        <title>Draft Genome Assembly of the Bloom-forming Cyanobacterium Nodularia spumigena Strain CENA596 in Shrimp Production Ponds.</title>
        <authorList>
            <person name="Popin R.V."/>
            <person name="Rigonato J."/>
            <person name="Abreu V.A."/>
            <person name="Andreote A.P."/>
            <person name="Silveira S.B."/>
            <person name="Odebrecht C."/>
            <person name="Fiore M.F."/>
        </authorList>
    </citation>
    <scope>NUCLEOTIDE SEQUENCE [LARGE SCALE GENOMIC DNA]</scope>
    <source>
        <strain evidence="1 2">CENA596</strain>
    </source>
</reference>
<dbReference type="OrthoDB" id="952780at2"/>
<dbReference type="InterPro" id="IPR018727">
    <property type="entry name" value="DUF2267"/>
</dbReference>
<sequence>MEYEKFVDAADSLPFIPDRETADAAVKAVLGILASKLEDEQAHQLSDSLPEPLNYERLHSHQIRKLPISADEYIAVICEQFKLDDIQASELIQETLRVTKEAVKDKINEFTSRLPADWSALIEAA</sequence>
<protein>
    <recommendedName>
        <fullName evidence="3">DUF2267 domain-containing protein</fullName>
    </recommendedName>
</protein>